<comment type="similarity">
    <text evidence="1">Belongs to the insect beta-1,3-glucan binding protein family.</text>
</comment>
<dbReference type="PROSITE" id="PS51762">
    <property type="entry name" value="GH16_2"/>
    <property type="match status" value="1"/>
</dbReference>
<dbReference type="SUPFAM" id="SSF49899">
    <property type="entry name" value="Concanavalin A-like lectins/glucanases"/>
    <property type="match status" value="1"/>
</dbReference>
<keyword evidence="8" id="KW-1185">Reference proteome</keyword>
<dbReference type="FunCoup" id="A0A7R8UJX9">
    <property type="interactions" value="105"/>
</dbReference>
<feature type="domain" description="CBM39" evidence="6">
    <location>
        <begin position="34"/>
        <end position="132"/>
    </location>
</feature>
<dbReference type="InterPro" id="IPR050546">
    <property type="entry name" value="Glycosyl_Hydrlase_16"/>
</dbReference>
<dbReference type="PROSITE" id="PS51969">
    <property type="entry name" value="CBM39"/>
    <property type="match status" value="3"/>
</dbReference>
<evidence type="ECO:0000259" key="5">
    <source>
        <dbReference type="PROSITE" id="PS51762"/>
    </source>
</evidence>
<dbReference type="Gene3D" id="2.60.120.200">
    <property type="match status" value="1"/>
</dbReference>
<dbReference type="Gene3D" id="2.60.40.2140">
    <property type="entry name" value="Beta-1,3-glucan-recognition protein, N-terminal domain"/>
    <property type="match status" value="3"/>
</dbReference>
<gene>
    <name evidence="7" type="ORF">HERILL_LOCUS5080</name>
</gene>
<keyword evidence="3" id="KW-0391">Immunity</keyword>
<proteinExistence type="inferred from homology"/>
<feature type="domain" description="CBM39" evidence="6">
    <location>
        <begin position="272"/>
        <end position="372"/>
    </location>
</feature>
<dbReference type="InterPro" id="IPR031756">
    <property type="entry name" value="BGBP_N"/>
</dbReference>
<feature type="domain" description="GH16" evidence="5">
    <location>
        <begin position="430"/>
        <end position="706"/>
    </location>
</feature>
<dbReference type="GO" id="GO:0030246">
    <property type="term" value="F:carbohydrate binding"/>
    <property type="evidence" value="ECO:0007669"/>
    <property type="project" value="InterPro"/>
</dbReference>
<dbReference type="GO" id="GO:0005975">
    <property type="term" value="P:carbohydrate metabolic process"/>
    <property type="evidence" value="ECO:0007669"/>
    <property type="project" value="InterPro"/>
</dbReference>
<dbReference type="InParanoid" id="A0A7R8UJX9"/>
<evidence type="ECO:0000256" key="3">
    <source>
        <dbReference type="ARBA" id="ARBA00022859"/>
    </source>
</evidence>
<feature type="signal peptide" evidence="4">
    <location>
        <begin position="1"/>
        <end position="25"/>
    </location>
</feature>
<protein>
    <submittedName>
        <fullName evidence="7">Uncharacterized protein</fullName>
    </submittedName>
</protein>
<dbReference type="Proteomes" id="UP000594454">
    <property type="component" value="Chromosome 2"/>
</dbReference>
<feature type="domain" description="CBM39" evidence="6">
    <location>
        <begin position="155"/>
        <end position="255"/>
    </location>
</feature>
<feature type="chain" id="PRO_5030959468" evidence="4">
    <location>
        <begin position="26"/>
        <end position="706"/>
    </location>
</feature>
<accession>A0A7R8UJX9</accession>
<dbReference type="InterPro" id="IPR000757">
    <property type="entry name" value="Beta-glucanase-like"/>
</dbReference>
<evidence type="ECO:0000313" key="7">
    <source>
        <dbReference type="EMBL" id="CAD7082009.1"/>
    </source>
</evidence>
<dbReference type="InterPro" id="IPR013320">
    <property type="entry name" value="ConA-like_dom_sf"/>
</dbReference>
<reference evidence="7 8" key="1">
    <citation type="submission" date="2020-11" db="EMBL/GenBank/DDBJ databases">
        <authorList>
            <person name="Wallbank WR R."/>
            <person name="Pardo Diaz C."/>
            <person name="Kozak K."/>
            <person name="Martin S."/>
            <person name="Jiggins C."/>
            <person name="Moest M."/>
            <person name="Warren A I."/>
            <person name="Generalovic N T."/>
            <person name="Byers J.R.P. K."/>
            <person name="Montejo-Kovacevich G."/>
            <person name="Yen C E."/>
        </authorList>
    </citation>
    <scope>NUCLEOTIDE SEQUENCE [LARGE SCALE GENOMIC DNA]</scope>
</reference>
<keyword evidence="4" id="KW-0732">Signal</keyword>
<dbReference type="Pfam" id="PF15886">
    <property type="entry name" value="CBM39"/>
    <property type="match status" value="2"/>
</dbReference>
<evidence type="ECO:0000256" key="1">
    <source>
        <dbReference type="ARBA" id="ARBA00008781"/>
    </source>
</evidence>
<evidence type="ECO:0000256" key="4">
    <source>
        <dbReference type="SAM" id="SignalP"/>
    </source>
</evidence>
<dbReference type="GO" id="GO:0045087">
    <property type="term" value="P:innate immune response"/>
    <property type="evidence" value="ECO:0007669"/>
    <property type="project" value="UniProtKB-KW"/>
</dbReference>
<evidence type="ECO:0000259" key="6">
    <source>
        <dbReference type="PROSITE" id="PS51969"/>
    </source>
</evidence>
<dbReference type="PANTHER" id="PTHR10963">
    <property type="entry name" value="GLYCOSYL HYDROLASE-RELATED"/>
    <property type="match status" value="1"/>
</dbReference>
<evidence type="ECO:0000313" key="8">
    <source>
        <dbReference type="Proteomes" id="UP000594454"/>
    </source>
</evidence>
<keyword evidence="2" id="KW-0399">Innate immunity</keyword>
<evidence type="ECO:0000256" key="2">
    <source>
        <dbReference type="ARBA" id="ARBA00022588"/>
    </source>
</evidence>
<dbReference type="GO" id="GO:0004553">
    <property type="term" value="F:hydrolase activity, hydrolyzing O-glycosyl compounds"/>
    <property type="evidence" value="ECO:0007669"/>
    <property type="project" value="InterPro"/>
</dbReference>
<dbReference type="OrthoDB" id="4781at2759"/>
<name>A0A7R8UJX9_HERIL</name>
<dbReference type="InterPro" id="IPR043030">
    <property type="entry name" value="BGBP_N_sf"/>
</dbReference>
<dbReference type="AlphaFoldDB" id="A0A7R8UJX9"/>
<dbReference type="EMBL" id="LR899010">
    <property type="protein sequence ID" value="CAD7082009.1"/>
    <property type="molecule type" value="Genomic_DNA"/>
</dbReference>
<dbReference type="PANTHER" id="PTHR10963:SF60">
    <property type="entry name" value="GRAM-NEGATIVE BACTERIA-BINDING PROTEIN 1-RELATED"/>
    <property type="match status" value="1"/>
</dbReference>
<organism evidence="7 8">
    <name type="scientific">Hermetia illucens</name>
    <name type="common">Black soldier fly</name>
    <dbReference type="NCBI Taxonomy" id="343691"/>
    <lineage>
        <taxon>Eukaryota</taxon>
        <taxon>Metazoa</taxon>
        <taxon>Ecdysozoa</taxon>
        <taxon>Arthropoda</taxon>
        <taxon>Hexapoda</taxon>
        <taxon>Insecta</taxon>
        <taxon>Pterygota</taxon>
        <taxon>Neoptera</taxon>
        <taxon>Endopterygota</taxon>
        <taxon>Diptera</taxon>
        <taxon>Brachycera</taxon>
        <taxon>Stratiomyomorpha</taxon>
        <taxon>Stratiomyidae</taxon>
        <taxon>Hermetiinae</taxon>
        <taxon>Hermetia</taxon>
    </lineage>
</organism>
<sequence length="706" mass="79478">MVPKLFITGLTLLVTFILNFNGVKSQQRVLSAPVYGKVGELEVFCPSGFRVTIPAETGTSAGFKVTHFSKGYLKAIVSIEDLSPRNGLFIFEDSTPNITIGDKISLNISLATFGQEKDYILDTTVVGGKNSQPLAECMPWAKILLNTVGPGSPKFMFESIRLDVFKQRGFELSLPAENDVKSMTFKGNLYNSNGTFLIDTWTADDVLPQKGRLIYTNCVSNIEIGNVFEFEINLITFGQKKRYMSGQFVVFDYIPDSRTECRSSIETLSKQVGLQSVKVDVFYPSGFKVSIPAENDITSMTFHGRLNQELENFGASTWIANDIRPKNGQLTFEDNTSNLRIGDVIYYRITVTAFGHRKQYPDRVHTVTSYVNKVGHSSIWQAPPMNDTSAECEPSITAVNGVQQKCADHLIFDEQFLGKRIDTSKWTLQERFGGQPNFEFVTYLSHQDVIYVNRGHLSIEPKRMTDIYGDNIFDPRFTLNLQPDCTGKLETIDCIRGTSFGIVPPVASGQITTKGYFSFLYGSVQIRAKLPDIPWSSVQFFLEPWENVYGKHNFSPGQMRVAFVTGLDTCTLFGGIISKGDISFRSQHIHMCQKSCSNNQKWSSNYHIYSLKWTPNSISLSVDGEQYCEINLNLLPRTMDTATFNQPFHLTIGLGIGGHIEFDDGLPDKPWTNLDPKGMLQFWRDIKEKPYPRGKLEVDYIKVFTV</sequence>